<protein>
    <submittedName>
        <fullName evidence="1">Uncharacterized protein</fullName>
    </submittedName>
</protein>
<evidence type="ECO:0000313" key="1">
    <source>
        <dbReference type="EMBL" id="BAW17562.1"/>
    </source>
</evidence>
<accession>A0AAD1CA84</accession>
<evidence type="ECO:0000313" key="2">
    <source>
        <dbReference type="Proteomes" id="UP000217792"/>
    </source>
</evidence>
<proteinExistence type="predicted"/>
<name>A0AAD1CA84_STRIT</name>
<organism evidence="1 2">
    <name type="scientific">Streptococcus intermedius</name>
    <dbReference type="NCBI Taxonomy" id="1338"/>
    <lineage>
        <taxon>Bacteria</taxon>
        <taxon>Bacillati</taxon>
        <taxon>Bacillota</taxon>
        <taxon>Bacilli</taxon>
        <taxon>Lactobacillales</taxon>
        <taxon>Streptococcaceae</taxon>
        <taxon>Streptococcus</taxon>
        <taxon>Streptococcus anginosus group</taxon>
    </lineage>
</organism>
<gene>
    <name evidence="1" type="ORF">SITYG_15830</name>
</gene>
<dbReference type="EMBL" id="AP014880">
    <property type="protein sequence ID" value="BAW17562.1"/>
    <property type="molecule type" value="Genomic_DNA"/>
</dbReference>
<reference evidence="1 2" key="1">
    <citation type="journal article" date="2017" name="Infect. Immun.">
        <title>Characterization of the Pathogenicity of Streptococcus intermedius TYG1620 Isolated from a Human Brain Abscess Based on the Complete Genome Sequence with Transcriptome Analysis and Transposon Mutagenesis in a Murine Subcutaneous Abscess Model.</title>
        <authorList>
            <person name="Hasegawa N."/>
            <person name="Sekizuka T."/>
            <person name="Sugi Y."/>
            <person name="Kawakami N."/>
            <person name="Ogasawara Y."/>
            <person name="Kato K."/>
            <person name="Yamashita A."/>
            <person name="Takeuchi F."/>
            <person name="Kuroda M."/>
        </authorList>
    </citation>
    <scope>NUCLEOTIDE SEQUENCE [LARGE SCALE GENOMIC DNA]</scope>
    <source>
        <strain evidence="1 2">TYG1620</strain>
    </source>
</reference>
<dbReference type="AlphaFoldDB" id="A0AAD1CA84"/>
<sequence>MYSASFAIFYLTDKVMILETGNLTVKIPITTIYGESILLNLPIFF</sequence>
<dbReference type="Proteomes" id="UP000217792">
    <property type="component" value="Chromosome"/>
</dbReference>